<feature type="compositionally biased region" description="Basic and acidic residues" evidence="1">
    <location>
        <begin position="1"/>
        <end position="41"/>
    </location>
</feature>
<evidence type="ECO:0000256" key="1">
    <source>
        <dbReference type="SAM" id="MobiDB-lite"/>
    </source>
</evidence>
<name>A0A6H5HFQ9_9HEMI</name>
<organism evidence="2 3">
    <name type="scientific">Nesidiocoris tenuis</name>
    <dbReference type="NCBI Taxonomy" id="355587"/>
    <lineage>
        <taxon>Eukaryota</taxon>
        <taxon>Metazoa</taxon>
        <taxon>Ecdysozoa</taxon>
        <taxon>Arthropoda</taxon>
        <taxon>Hexapoda</taxon>
        <taxon>Insecta</taxon>
        <taxon>Pterygota</taxon>
        <taxon>Neoptera</taxon>
        <taxon>Paraneoptera</taxon>
        <taxon>Hemiptera</taxon>
        <taxon>Heteroptera</taxon>
        <taxon>Panheteroptera</taxon>
        <taxon>Cimicomorpha</taxon>
        <taxon>Miridae</taxon>
        <taxon>Dicyphina</taxon>
        <taxon>Nesidiocoris</taxon>
    </lineage>
</organism>
<proteinExistence type="predicted"/>
<sequence>MTAGARRKETREDGRGRERRRPAEEAECKTAGEEEAGRLERGGGGPFSRPPCSAAEASENSTPATTEIIYLHRIELLPIYLIYYHYMPDAFRSHRPGEPEFRTVRLRRRGSRCPARRLDLARRLFTRASLPSPKITGTRAEYVLNRPIDFFLVPNVGLPFEVYLVTYTRNSLKYESNHQCVCYDVKQLFPFRRTENVRWRTAWSNARP</sequence>
<keyword evidence="3" id="KW-1185">Reference proteome</keyword>
<protein>
    <submittedName>
        <fullName evidence="2">Uncharacterized protein</fullName>
    </submittedName>
</protein>
<dbReference type="AlphaFoldDB" id="A0A6H5HFQ9"/>
<accession>A0A6H5HFQ9</accession>
<dbReference type="EMBL" id="CADCXU010030610">
    <property type="protein sequence ID" value="CAB0016827.1"/>
    <property type="molecule type" value="Genomic_DNA"/>
</dbReference>
<gene>
    <name evidence="2" type="ORF">NTEN_LOCUS20954</name>
</gene>
<evidence type="ECO:0000313" key="3">
    <source>
        <dbReference type="Proteomes" id="UP000479000"/>
    </source>
</evidence>
<dbReference type="Proteomes" id="UP000479000">
    <property type="component" value="Unassembled WGS sequence"/>
</dbReference>
<reference evidence="2 3" key="1">
    <citation type="submission" date="2020-02" db="EMBL/GenBank/DDBJ databases">
        <authorList>
            <person name="Ferguson B K."/>
        </authorList>
    </citation>
    <scope>NUCLEOTIDE SEQUENCE [LARGE SCALE GENOMIC DNA]</scope>
</reference>
<evidence type="ECO:0000313" key="2">
    <source>
        <dbReference type="EMBL" id="CAB0016827.1"/>
    </source>
</evidence>
<feature type="region of interest" description="Disordered" evidence="1">
    <location>
        <begin position="1"/>
        <end position="60"/>
    </location>
</feature>